<dbReference type="Proteomes" id="UP000019364">
    <property type="component" value="Unassembled WGS sequence"/>
</dbReference>
<proteinExistence type="predicted"/>
<evidence type="ECO:0000313" key="2">
    <source>
        <dbReference type="Proteomes" id="UP000019364"/>
    </source>
</evidence>
<dbReference type="AlphaFoldDB" id="W7YEU3"/>
<keyword evidence="2" id="KW-1185">Reference proteome</keyword>
<organism evidence="1 2">
    <name type="scientific">Paenibacillus pini JCM 16418</name>
    <dbReference type="NCBI Taxonomy" id="1236976"/>
    <lineage>
        <taxon>Bacteria</taxon>
        <taxon>Bacillati</taxon>
        <taxon>Bacillota</taxon>
        <taxon>Bacilli</taxon>
        <taxon>Bacillales</taxon>
        <taxon>Paenibacillaceae</taxon>
        <taxon>Paenibacillus</taxon>
    </lineage>
</organism>
<dbReference type="EMBL" id="BAVZ01000012">
    <property type="protein sequence ID" value="GAF09460.1"/>
    <property type="molecule type" value="Genomic_DNA"/>
</dbReference>
<name>W7YEU3_9BACL</name>
<sequence>MTTLLDIKTSQNASYANSIAIPISAINTPELIAQQTLNLSQGIAGSTVVEFTGVAAVQLPLLPVVTTVTITVIRGLTTSGLIVFSAAQNLNINVLGPQLIAFSGSDFTAPNAANTAYTVFISSSALGTIRVGPESFNFTGVSG</sequence>
<dbReference type="eggNOG" id="ENOG5032SVK">
    <property type="taxonomic scope" value="Bacteria"/>
</dbReference>
<dbReference type="OrthoDB" id="2641610at2"/>
<comment type="caution">
    <text evidence="1">The sequence shown here is derived from an EMBL/GenBank/DDBJ whole genome shotgun (WGS) entry which is preliminary data.</text>
</comment>
<dbReference type="RefSeq" id="WP_036651004.1">
    <property type="nucleotide sequence ID" value="NZ_BAVZ01000012.1"/>
</dbReference>
<accession>W7YEU3</accession>
<evidence type="ECO:0000313" key="1">
    <source>
        <dbReference type="EMBL" id="GAF09460.1"/>
    </source>
</evidence>
<protein>
    <submittedName>
        <fullName evidence="1">Uncharacterized protein</fullName>
    </submittedName>
</protein>
<gene>
    <name evidence="1" type="ORF">JCM16418_3601</name>
</gene>
<dbReference type="STRING" id="1236976.JCM16418_3601"/>
<reference evidence="1 2" key="1">
    <citation type="journal article" date="2014" name="Genome Announc.">
        <title>Draft Genome Sequence of Paenibacillus pini JCM 16418T, Isolated from the Rhizosphere of Pine Tree.</title>
        <authorList>
            <person name="Yuki M."/>
            <person name="Oshima K."/>
            <person name="Suda W."/>
            <person name="Oshida Y."/>
            <person name="Kitamura K."/>
            <person name="Iida Y."/>
            <person name="Hattori M."/>
            <person name="Ohkuma M."/>
        </authorList>
    </citation>
    <scope>NUCLEOTIDE SEQUENCE [LARGE SCALE GENOMIC DNA]</scope>
    <source>
        <strain evidence="1 2">JCM 16418</strain>
    </source>
</reference>